<accession>A0A1E5UYH7</accession>
<evidence type="ECO:0000256" key="1">
    <source>
        <dbReference type="SAM" id="Phobius"/>
    </source>
</evidence>
<gene>
    <name evidence="2" type="ORF">BAE44_0020999</name>
</gene>
<dbReference type="Proteomes" id="UP000095767">
    <property type="component" value="Unassembled WGS sequence"/>
</dbReference>
<feature type="transmembrane region" description="Helical" evidence="1">
    <location>
        <begin position="39"/>
        <end position="60"/>
    </location>
</feature>
<dbReference type="AlphaFoldDB" id="A0A1E5UYH7"/>
<protein>
    <submittedName>
        <fullName evidence="2">Uncharacterized protein</fullName>
    </submittedName>
</protein>
<feature type="non-terminal residue" evidence="2">
    <location>
        <position position="1"/>
    </location>
</feature>
<keyword evidence="1" id="KW-0472">Membrane</keyword>
<reference evidence="2 3" key="1">
    <citation type="submission" date="2016-09" db="EMBL/GenBank/DDBJ databases">
        <title>The draft genome of Dichanthelium oligosanthes: A C3 panicoid grass species.</title>
        <authorList>
            <person name="Studer A.J."/>
            <person name="Schnable J.C."/>
            <person name="Brutnell T.P."/>
        </authorList>
    </citation>
    <scope>NUCLEOTIDE SEQUENCE [LARGE SCALE GENOMIC DNA]</scope>
    <source>
        <strain evidence="3">cv. Kellogg 1175</strain>
        <tissue evidence="2">Leaf</tissue>
    </source>
</reference>
<dbReference type="OrthoDB" id="10453273at2759"/>
<sequence length="109" mass="12594">LCNACYIGLHARGELHCDSHPECSLAILDLSRFLFFQKLHHSAAVTCLYSSFVFLCFIALHRMFQWQIYRTEMGNQNLDMLLDILPNQDNAFRRYSSTPTFSISTLPLC</sequence>
<keyword evidence="3" id="KW-1185">Reference proteome</keyword>
<comment type="caution">
    <text evidence="2">The sequence shown here is derived from an EMBL/GenBank/DDBJ whole genome shotgun (WGS) entry which is preliminary data.</text>
</comment>
<organism evidence="2 3">
    <name type="scientific">Dichanthelium oligosanthes</name>
    <dbReference type="NCBI Taxonomy" id="888268"/>
    <lineage>
        <taxon>Eukaryota</taxon>
        <taxon>Viridiplantae</taxon>
        <taxon>Streptophyta</taxon>
        <taxon>Embryophyta</taxon>
        <taxon>Tracheophyta</taxon>
        <taxon>Spermatophyta</taxon>
        <taxon>Magnoliopsida</taxon>
        <taxon>Liliopsida</taxon>
        <taxon>Poales</taxon>
        <taxon>Poaceae</taxon>
        <taxon>PACMAD clade</taxon>
        <taxon>Panicoideae</taxon>
        <taxon>Panicodae</taxon>
        <taxon>Paniceae</taxon>
        <taxon>Dichantheliinae</taxon>
        <taxon>Dichanthelium</taxon>
    </lineage>
</organism>
<name>A0A1E5UYH7_9POAL</name>
<keyword evidence="1" id="KW-1133">Transmembrane helix</keyword>
<dbReference type="EMBL" id="LWDX02058139">
    <property type="protein sequence ID" value="OEL17982.1"/>
    <property type="molecule type" value="Genomic_DNA"/>
</dbReference>
<evidence type="ECO:0000313" key="3">
    <source>
        <dbReference type="Proteomes" id="UP000095767"/>
    </source>
</evidence>
<keyword evidence="1" id="KW-0812">Transmembrane</keyword>
<evidence type="ECO:0000313" key="2">
    <source>
        <dbReference type="EMBL" id="OEL17982.1"/>
    </source>
</evidence>
<proteinExistence type="predicted"/>